<evidence type="ECO:0000313" key="5">
    <source>
        <dbReference type="Proteomes" id="UP000716291"/>
    </source>
</evidence>
<feature type="compositionally biased region" description="Polar residues" evidence="2">
    <location>
        <begin position="305"/>
        <end position="314"/>
    </location>
</feature>
<dbReference type="InterPro" id="IPR001878">
    <property type="entry name" value="Znf_CCHC"/>
</dbReference>
<evidence type="ECO:0000313" key="4">
    <source>
        <dbReference type="EMBL" id="KAG1300946.1"/>
    </source>
</evidence>
<dbReference type="PROSITE" id="PS50158">
    <property type="entry name" value="ZF_CCHC"/>
    <property type="match status" value="1"/>
</dbReference>
<protein>
    <recommendedName>
        <fullName evidence="3">CCHC-type domain-containing protein</fullName>
    </recommendedName>
</protein>
<feature type="domain" description="CCHC-type" evidence="3">
    <location>
        <begin position="265"/>
        <end position="280"/>
    </location>
</feature>
<keyword evidence="1" id="KW-0862">Zinc</keyword>
<keyword evidence="1" id="KW-0479">Metal-binding</keyword>
<feature type="region of interest" description="Disordered" evidence="2">
    <location>
        <begin position="367"/>
        <end position="400"/>
    </location>
</feature>
<dbReference type="GO" id="GO:0003676">
    <property type="term" value="F:nucleic acid binding"/>
    <property type="evidence" value="ECO:0007669"/>
    <property type="project" value="InterPro"/>
</dbReference>
<name>A0A9P6WY14_RHIOR</name>
<evidence type="ECO:0000259" key="3">
    <source>
        <dbReference type="PROSITE" id="PS50158"/>
    </source>
</evidence>
<comment type="caution">
    <text evidence="4">The sequence shown here is derived from an EMBL/GenBank/DDBJ whole genome shotgun (WGS) entry which is preliminary data.</text>
</comment>
<dbReference type="SMART" id="SM00343">
    <property type="entry name" value="ZnF_C2HC"/>
    <property type="match status" value="2"/>
</dbReference>
<keyword evidence="5" id="KW-1185">Reference proteome</keyword>
<keyword evidence="1" id="KW-0863">Zinc-finger</keyword>
<dbReference type="Pfam" id="PF00098">
    <property type="entry name" value="zf-CCHC"/>
    <property type="match status" value="1"/>
</dbReference>
<evidence type="ECO:0000256" key="2">
    <source>
        <dbReference type="SAM" id="MobiDB-lite"/>
    </source>
</evidence>
<dbReference type="AlphaFoldDB" id="A0A9P6WY14"/>
<organism evidence="4 5">
    <name type="scientific">Rhizopus oryzae</name>
    <name type="common">Mucormycosis agent</name>
    <name type="synonym">Rhizopus arrhizus var. delemar</name>
    <dbReference type="NCBI Taxonomy" id="64495"/>
    <lineage>
        <taxon>Eukaryota</taxon>
        <taxon>Fungi</taxon>
        <taxon>Fungi incertae sedis</taxon>
        <taxon>Mucoromycota</taxon>
        <taxon>Mucoromycotina</taxon>
        <taxon>Mucoromycetes</taxon>
        <taxon>Mucorales</taxon>
        <taxon>Mucorineae</taxon>
        <taxon>Rhizopodaceae</taxon>
        <taxon>Rhizopus</taxon>
    </lineage>
</organism>
<dbReference type="Proteomes" id="UP000716291">
    <property type="component" value="Unassembled WGS sequence"/>
</dbReference>
<dbReference type="Gene3D" id="4.10.60.10">
    <property type="entry name" value="Zinc finger, CCHC-type"/>
    <property type="match status" value="1"/>
</dbReference>
<accession>A0A9P6WY14</accession>
<dbReference type="EMBL" id="JAANQT010003565">
    <property type="protein sequence ID" value="KAG1300946.1"/>
    <property type="molecule type" value="Genomic_DNA"/>
</dbReference>
<reference evidence="4" key="1">
    <citation type="journal article" date="2020" name="Microb. Genom.">
        <title>Genetic diversity of clinical and environmental Mucorales isolates obtained from an investigation of mucormycosis cases among solid organ transplant recipients.</title>
        <authorList>
            <person name="Nguyen M.H."/>
            <person name="Kaul D."/>
            <person name="Muto C."/>
            <person name="Cheng S.J."/>
            <person name="Richter R.A."/>
            <person name="Bruno V.M."/>
            <person name="Liu G."/>
            <person name="Beyhan S."/>
            <person name="Sundermann A.J."/>
            <person name="Mounaud S."/>
            <person name="Pasculle A.W."/>
            <person name="Nierman W.C."/>
            <person name="Driscoll E."/>
            <person name="Cumbie R."/>
            <person name="Clancy C.J."/>
            <person name="Dupont C.L."/>
        </authorList>
    </citation>
    <scope>NUCLEOTIDE SEQUENCE</scope>
    <source>
        <strain evidence="4">GL11</strain>
    </source>
</reference>
<feature type="region of interest" description="Disordered" evidence="2">
    <location>
        <begin position="1"/>
        <end position="29"/>
    </location>
</feature>
<proteinExistence type="predicted"/>
<sequence length="413" mass="45503">MVLSDKISNHSVKAVTPRPPPNQPLRTGKMPWSQVVARQRTSLIHHTTVVNDSHDSATKTVKSKVWRVGRSPGSVLLDMTSRPESPLQLMALIAEQYPSRIAVATTKEGNRKIVEINFDPEDPSIDQIVADGIFFEKDNLYLCPCKALDTSVRLIRLRLSNLAFLSEAKLLPQSLSSLQPYGSIMDLGLLREPVTGTYMGTGYAILSVPIGNDSFLPLTHHLPWSNALDEGFYAVWNDMPTYCRYCHQEGHAVSECPNKRSTRVCWNCHKTGHIAAECSKDKPSKKARKTPTAPTTREDVAEIQLTPSRPTETKTPAVLVPSIKRKKSVDSLNGDSPRIYSATVLNNATTSVLLSTQDSLFETLFSEPMNSQNTDRMDTTPDTPPAQDTPSATVNNSDASQVVSQASVQICVY</sequence>
<dbReference type="SUPFAM" id="SSF57756">
    <property type="entry name" value="Retrovirus zinc finger-like domains"/>
    <property type="match status" value="1"/>
</dbReference>
<evidence type="ECO:0000256" key="1">
    <source>
        <dbReference type="PROSITE-ProRule" id="PRU00047"/>
    </source>
</evidence>
<dbReference type="InterPro" id="IPR036875">
    <property type="entry name" value="Znf_CCHC_sf"/>
</dbReference>
<gene>
    <name evidence="4" type="ORF">G6F64_012239</name>
</gene>
<feature type="region of interest" description="Disordered" evidence="2">
    <location>
        <begin position="279"/>
        <end position="318"/>
    </location>
</feature>
<dbReference type="GO" id="GO:0008270">
    <property type="term" value="F:zinc ion binding"/>
    <property type="evidence" value="ECO:0007669"/>
    <property type="project" value="UniProtKB-KW"/>
</dbReference>